<dbReference type="GO" id="GO:0004674">
    <property type="term" value="F:protein serine/threonine kinase activity"/>
    <property type="evidence" value="ECO:0007669"/>
    <property type="project" value="TreeGrafter"/>
</dbReference>
<evidence type="ECO:0000313" key="3">
    <source>
        <dbReference type="Proteomes" id="UP000234323"/>
    </source>
</evidence>
<name>A0A2I1GZH8_9GLOM</name>
<dbReference type="PROSITE" id="PS50011">
    <property type="entry name" value="PROTEIN_KINASE_DOM"/>
    <property type="match status" value="1"/>
</dbReference>
<dbReference type="VEuPathDB" id="FungiDB:RhiirA1_261091"/>
<dbReference type="Proteomes" id="UP000234323">
    <property type="component" value="Unassembled WGS sequence"/>
</dbReference>
<dbReference type="PRINTS" id="PR00109">
    <property type="entry name" value="TYRKINASE"/>
</dbReference>
<comment type="caution">
    <text evidence="2">The sequence shown here is derived from an EMBL/GenBank/DDBJ whole genome shotgun (WGS) entry which is preliminary data.</text>
</comment>
<accession>A0A2I1GZH8</accession>
<dbReference type="EMBL" id="LLXI01001126">
    <property type="protein sequence ID" value="PKY52042.1"/>
    <property type="molecule type" value="Genomic_DNA"/>
</dbReference>
<gene>
    <name evidence="2" type="ORF">RhiirA4_495487</name>
</gene>
<dbReference type="InterPro" id="IPR001245">
    <property type="entry name" value="Ser-Thr/Tyr_kinase_cat_dom"/>
</dbReference>
<dbReference type="InterPro" id="IPR051681">
    <property type="entry name" value="Ser/Thr_Kinases-Pseudokinases"/>
</dbReference>
<dbReference type="InterPro" id="IPR000719">
    <property type="entry name" value="Prot_kinase_dom"/>
</dbReference>
<keyword evidence="2" id="KW-0418">Kinase</keyword>
<keyword evidence="2" id="KW-0808">Transferase</keyword>
<proteinExistence type="predicted"/>
<organism evidence="2 3">
    <name type="scientific">Rhizophagus irregularis</name>
    <dbReference type="NCBI Taxonomy" id="588596"/>
    <lineage>
        <taxon>Eukaryota</taxon>
        <taxon>Fungi</taxon>
        <taxon>Fungi incertae sedis</taxon>
        <taxon>Mucoromycota</taxon>
        <taxon>Glomeromycotina</taxon>
        <taxon>Glomeromycetes</taxon>
        <taxon>Glomerales</taxon>
        <taxon>Glomeraceae</taxon>
        <taxon>Rhizophagus</taxon>
    </lineage>
</organism>
<evidence type="ECO:0000259" key="1">
    <source>
        <dbReference type="PROSITE" id="PS50011"/>
    </source>
</evidence>
<dbReference type="GO" id="GO:0005524">
    <property type="term" value="F:ATP binding"/>
    <property type="evidence" value="ECO:0007669"/>
    <property type="project" value="InterPro"/>
</dbReference>
<dbReference type="VEuPathDB" id="FungiDB:RhiirFUN_022154"/>
<feature type="domain" description="Protein kinase" evidence="1">
    <location>
        <begin position="1"/>
        <end position="180"/>
    </location>
</feature>
<reference evidence="2 3" key="1">
    <citation type="submission" date="2015-10" db="EMBL/GenBank/DDBJ databases">
        <title>Genome analyses suggest a sexual origin of heterokaryosis in a supposedly ancient asexual fungus.</title>
        <authorList>
            <person name="Ropars J."/>
            <person name="Sedzielewska K."/>
            <person name="Noel J."/>
            <person name="Charron P."/>
            <person name="Farinelli L."/>
            <person name="Marton T."/>
            <person name="Kruger M."/>
            <person name="Pelin A."/>
            <person name="Brachmann A."/>
            <person name="Corradi N."/>
        </authorList>
    </citation>
    <scope>NUCLEOTIDE SEQUENCE [LARGE SCALE GENOMIC DNA]</scope>
    <source>
        <strain evidence="2 3">A4</strain>
    </source>
</reference>
<dbReference type="InterPro" id="IPR011009">
    <property type="entry name" value="Kinase-like_dom_sf"/>
</dbReference>
<dbReference type="Pfam" id="PF07714">
    <property type="entry name" value="PK_Tyr_Ser-Thr"/>
    <property type="match status" value="1"/>
</dbReference>
<keyword evidence="3" id="KW-1185">Reference proteome</keyword>
<dbReference type="AlphaFoldDB" id="A0A2I1GZH8"/>
<dbReference type="SUPFAM" id="SSF56112">
    <property type="entry name" value="Protein kinase-like (PK-like)"/>
    <property type="match status" value="1"/>
</dbReference>
<dbReference type="PANTHER" id="PTHR44329">
    <property type="entry name" value="SERINE/THREONINE-PROTEIN KINASE TNNI3K-RELATED"/>
    <property type="match status" value="1"/>
</dbReference>
<protein>
    <submittedName>
        <fullName evidence="2">Kinase-like protein</fullName>
    </submittedName>
</protein>
<dbReference type="Gene3D" id="1.10.510.10">
    <property type="entry name" value="Transferase(Phosphotransferase) domain 1"/>
    <property type="match status" value="1"/>
</dbReference>
<dbReference type="PIRSF" id="PIRSF000654">
    <property type="entry name" value="Integrin-linked_kinase"/>
    <property type="match status" value="1"/>
</dbReference>
<evidence type="ECO:0000313" key="2">
    <source>
        <dbReference type="EMBL" id="PKY52042.1"/>
    </source>
</evidence>
<sequence length="219" mass="25065">MILQYADGGSLREYLEYNFEDLTWFDKLRLAKEITNGLLWIHNKKIIHRDLHSNNILVHQRKIKISDFGLSGVIDHSTQTFVGGLLAYMDPQLFISNEYCLDAKSDVYSLGVLLWEISSGRPPFNYVSPEQVIAFISNNGREMPIYGTPIKYASLYQECWQHDPQLRPTMEEVFSKLESIPVDSVNEIPTLRDELNLGLTTGLTADIESLLNRTSSKCF</sequence>
<dbReference type="VEuPathDB" id="FungiDB:FUN_016842"/>